<proteinExistence type="predicted"/>
<dbReference type="Gene3D" id="3.50.50.60">
    <property type="entry name" value="FAD/NAD(P)-binding domain"/>
    <property type="match status" value="1"/>
</dbReference>
<dbReference type="Proteomes" id="UP000737171">
    <property type="component" value="Unassembled WGS sequence"/>
</dbReference>
<dbReference type="SUPFAM" id="SSF51905">
    <property type="entry name" value="FAD/NAD(P)-binding domain"/>
    <property type="match status" value="1"/>
</dbReference>
<dbReference type="InterPro" id="IPR050816">
    <property type="entry name" value="Flavin-dep_Halogenase_NPB"/>
</dbReference>
<dbReference type="RefSeq" id="WP_173120114.1">
    <property type="nucleotide sequence ID" value="NZ_JABRWJ010000001.1"/>
</dbReference>
<evidence type="ECO:0000313" key="1">
    <source>
        <dbReference type="EMBL" id="NRF65777.1"/>
    </source>
</evidence>
<organism evidence="1 2">
    <name type="scientific">Pseudaquabacterium terrae</name>
    <dbReference type="NCBI Taxonomy" id="2732868"/>
    <lineage>
        <taxon>Bacteria</taxon>
        <taxon>Pseudomonadati</taxon>
        <taxon>Pseudomonadota</taxon>
        <taxon>Betaproteobacteria</taxon>
        <taxon>Burkholderiales</taxon>
        <taxon>Sphaerotilaceae</taxon>
        <taxon>Pseudaquabacterium</taxon>
    </lineage>
</organism>
<dbReference type="PANTHER" id="PTHR43747">
    <property type="entry name" value="FAD-BINDING PROTEIN"/>
    <property type="match status" value="1"/>
</dbReference>
<reference evidence="1 2" key="1">
    <citation type="submission" date="2020-05" db="EMBL/GenBank/DDBJ databases">
        <title>Aquincola sp. isolate from soil.</title>
        <authorList>
            <person name="Han J."/>
            <person name="Kim D.-U."/>
        </authorList>
    </citation>
    <scope>NUCLEOTIDE SEQUENCE [LARGE SCALE GENOMIC DNA]</scope>
    <source>
        <strain evidence="1 2">S2</strain>
    </source>
</reference>
<dbReference type="PANTHER" id="PTHR43747:SF4">
    <property type="entry name" value="FLAVIN-DEPENDENT TRYPTOPHAN HALOGENASE"/>
    <property type="match status" value="1"/>
</dbReference>
<keyword evidence="2" id="KW-1185">Reference proteome</keyword>
<dbReference type="PIRSF" id="PIRSF011396">
    <property type="entry name" value="Trp_halogenase"/>
    <property type="match status" value="1"/>
</dbReference>
<dbReference type="Pfam" id="PF04820">
    <property type="entry name" value="Trp_halogenase"/>
    <property type="match status" value="1"/>
</dbReference>
<comment type="caution">
    <text evidence="1">The sequence shown here is derived from an EMBL/GenBank/DDBJ whole genome shotgun (WGS) entry which is preliminary data.</text>
</comment>
<evidence type="ECO:0000313" key="2">
    <source>
        <dbReference type="Proteomes" id="UP000737171"/>
    </source>
</evidence>
<dbReference type="InterPro" id="IPR036188">
    <property type="entry name" value="FAD/NAD-bd_sf"/>
</dbReference>
<dbReference type="InterPro" id="IPR006905">
    <property type="entry name" value="Flavin_halogenase"/>
</dbReference>
<gene>
    <name evidence="1" type="ORF">HLB44_02135</name>
</gene>
<name>A0ABX2ED18_9BURK</name>
<accession>A0ABX2ED18</accession>
<protein>
    <submittedName>
        <fullName evidence="1">Tryptophan 7-halogenase</fullName>
    </submittedName>
</protein>
<dbReference type="InterPro" id="IPR033856">
    <property type="entry name" value="Trp_halogen"/>
</dbReference>
<dbReference type="EMBL" id="JABRWJ010000001">
    <property type="protein sequence ID" value="NRF65777.1"/>
    <property type="molecule type" value="Genomic_DNA"/>
</dbReference>
<sequence length="515" mass="57652">MQPTPPTPTRRIVIAGGGTAGWMVAACLAKTLGRKLDITLVESDEIGTVGVGEATIPTLLLFHELLGINEQEFMAATLATFKLGIGFEHWRAPGHQYIHSFGLTGRDHWTAGFQHFWLKGRERGLASAEYGDYCTEHRAARENRFAHLPKAGMNYAFHLDATRYARFLRSFSEPLGVKRVEGKIVDVLKHADSGHIRALKLDRGAEIAGDLFIDCTGFRALLIGTTMGVRYEDWSHWLPCDSAVAAQTASVGEAVPYTRSIAHECGWQWRIPLQHRVGNGMVYASRYLDDDAAKATLLQRVQGEVLAPPRVLKFRPGQREEAWRGNCVAIGLAGGFIEPLESTSIHLIQRGVIRLLQLFPSDGICAADVDEYNRQTRWEMKHIRDFIVLHYHVTQRDDTPFWRDCRSMDIPASLRQRIELFQESGRVFRAPNELFAENSWIQVMLGQGIVPRRPNATADMMGDEELRHFLEGIRMGVERTVMPLPRHEAYVREYCGAVAQPAGVPAAAPALAVPR</sequence>